<gene>
    <name evidence="3" type="ORF">GIW81_03420</name>
</gene>
<keyword evidence="4" id="KW-1185">Reference proteome</keyword>
<proteinExistence type="predicted"/>
<keyword evidence="1" id="KW-0175">Coiled coil</keyword>
<dbReference type="Proteomes" id="UP000440694">
    <property type="component" value="Unassembled WGS sequence"/>
</dbReference>
<accession>A0A6I3KET6</accession>
<organism evidence="3 4">
    <name type="scientific">Hyphomicrobium album</name>
    <dbReference type="NCBI Taxonomy" id="2665159"/>
    <lineage>
        <taxon>Bacteria</taxon>
        <taxon>Pseudomonadati</taxon>
        <taxon>Pseudomonadota</taxon>
        <taxon>Alphaproteobacteria</taxon>
        <taxon>Hyphomicrobiales</taxon>
        <taxon>Hyphomicrobiaceae</taxon>
        <taxon>Hyphomicrobium</taxon>
    </lineage>
</organism>
<feature type="region of interest" description="Disordered" evidence="2">
    <location>
        <begin position="52"/>
        <end position="76"/>
    </location>
</feature>
<feature type="compositionally biased region" description="Pro residues" evidence="2">
    <location>
        <begin position="55"/>
        <end position="68"/>
    </location>
</feature>
<dbReference type="AlphaFoldDB" id="A0A6I3KET6"/>
<evidence type="ECO:0000313" key="3">
    <source>
        <dbReference type="EMBL" id="MTD93384.1"/>
    </source>
</evidence>
<name>A0A6I3KET6_9HYPH</name>
<feature type="coiled-coil region" evidence="1">
    <location>
        <begin position="177"/>
        <end position="212"/>
    </location>
</feature>
<evidence type="ECO:0000256" key="1">
    <source>
        <dbReference type="SAM" id="Coils"/>
    </source>
</evidence>
<dbReference type="EMBL" id="WMBQ01000001">
    <property type="protein sequence ID" value="MTD93384.1"/>
    <property type="molecule type" value="Genomic_DNA"/>
</dbReference>
<protein>
    <submittedName>
        <fullName evidence="3">Uncharacterized protein</fullName>
    </submittedName>
</protein>
<evidence type="ECO:0000256" key="2">
    <source>
        <dbReference type="SAM" id="MobiDB-lite"/>
    </source>
</evidence>
<comment type="caution">
    <text evidence="3">The sequence shown here is derived from an EMBL/GenBank/DDBJ whole genome shotgun (WGS) entry which is preliminary data.</text>
</comment>
<reference evidence="3 4" key="1">
    <citation type="submission" date="2019-11" db="EMBL/GenBank/DDBJ databases">
        <title>Identification of a novel strain.</title>
        <authorList>
            <person name="Xu Q."/>
            <person name="Wang G."/>
        </authorList>
    </citation>
    <scope>NUCLEOTIDE SEQUENCE [LARGE SCALE GENOMIC DNA]</scope>
    <source>
        <strain evidence="4">xq</strain>
    </source>
</reference>
<sequence>MAEYRKKLAAYNKAWEAYEKIAGPYWSAVTDKRSRRRTKMANAIKLTTADYVMTQPPPYKGPPKPDNPLAPKSKGEVPDVTDFLANAKAEFDFIPEAPADEGTYKRAYARVAAANGLTKQAAVKIYGFESGGDGNYDIQAGREYDPKAKVISTALGYNQLLTTNTVGLLAEAGGEFLAALNAKAEAAEGARKQQLEDKIAKLKKMIAFARTVPNDWSAHGRLALTPKGIGVHALNLDVDIGPYLQTRKLTTSVVFAKRKGYDKPLTAAELEMMNLTGDGNGYDMLVMSAALREKVPTSNFFQRGGYERNPVAARNNTVAKLIAATDAKMVQESKLSGAKDLAAAFDEVASR</sequence>
<evidence type="ECO:0000313" key="4">
    <source>
        <dbReference type="Proteomes" id="UP000440694"/>
    </source>
</evidence>